<accession>A0A4V1M7I1</accession>
<organism evidence="1 2">
    <name type="scientific">Lacibacter luteus</name>
    <dbReference type="NCBI Taxonomy" id="2508719"/>
    <lineage>
        <taxon>Bacteria</taxon>
        <taxon>Pseudomonadati</taxon>
        <taxon>Bacteroidota</taxon>
        <taxon>Chitinophagia</taxon>
        <taxon>Chitinophagales</taxon>
        <taxon>Chitinophagaceae</taxon>
        <taxon>Lacibacter</taxon>
    </lineage>
</organism>
<reference evidence="1 2" key="1">
    <citation type="submission" date="2019-01" db="EMBL/GenBank/DDBJ databases">
        <title>Lacibacter sp. strain TTM-7.</title>
        <authorList>
            <person name="Chen W.-M."/>
        </authorList>
    </citation>
    <scope>NUCLEOTIDE SEQUENCE [LARGE SCALE GENOMIC DNA]</scope>
    <source>
        <strain evidence="1 2">TTM-7</strain>
    </source>
</reference>
<proteinExistence type="predicted"/>
<evidence type="ECO:0000313" key="1">
    <source>
        <dbReference type="EMBL" id="RXK59952.1"/>
    </source>
</evidence>
<dbReference type="Proteomes" id="UP000290204">
    <property type="component" value="Unassembled WGS sequence"/>
</dbReference>
<protein>
    <submittedName>
        <fullName evidence="1">Uncharacterized protein</fullName>
    </submittedName>
</protein>
<keyword evidence="2" id="KW-1185">Reference proteome</keyword>
<dbReference type="AlphaFoldDB" id="A0A4V1M7I1"/>
<name>A0A4V1M7I1_9BACT</name>
<comment type="caution">
    <text evidence="1">The sequence shown here is derived from an EMBL/GenBank/DDBJ whole genome shotgun (WGS) entry which is preliminary data.</text>
</comment>
<evidence type="ECO:0000313" key="2">
    <source>
        <dbReference type="Proteomes" id="UP000290204"/>
    </source>
</evidence>
<dbReference type="RefSeq" id="WP_129131326.1">
    <property type="nucleotide sequence ID" value="NZ_SDHW01000003.1"/>
</dbReference>
<dbReference type="EMBL" id="SDHW01000003">
    <property type="protein sequence ID" value="RXK59952.1"/>
    <property type="molecule type" value="Genomic_DNA"/>
</dbReference>
<gene>
    <name evidence="1" type="ORF">ESA94_12965</name>
</gene>
<sequence>MKYSFLILSLLLYCFSCRSKRKEPKSTNIGHIHVSQIGDIEFRRTFADIQFIKNEKEIDAYVKKQEISNPIDMGYVDSNNLLAKRFLELGYVVNTSQHYELLLNKFKFETDSIFSFSTQHHKPYTIRFFSDSSSTSTCFIIASGADSIVVDTKTSPLQDLDYVLLDIIPGGNLEMVFLNDYYIMNGYNFELKVYKID</sequence>